<evidence type="ECO:0000313" key="3">
    <source>
        <dbReference type="Proteomes" id="UP001372834"/>
    </source>
</evidence>
<feature type="compositionally biased region" description="Polar residues" evidence="1">
    <location>
        <begin position="1"/>
        <end position="18"/>
    </location>
</feature>
<dbReference type="EMBL" id="JAWJWE010000006">
    <property type="protein sequence ID" value="KAK6632914.1"/>
    <property type="molecule type" value="Genomic_DNA"/>
</dbReference>
<evidence type="ECO:0000313" key="2">
    <source>
        <dbReference type="EMBL" id="KAK6632914.1"/>
    </source>
</evidence>
<evidence type="ECO:0000256" key="1">
    <source>
        <dbReference type="SAM" id="MobiDB-lite"/>
    </source>
</evidence>
<dbReference type="AlphaFoldDB" id="A0AAN8PSW9"/>
<sequence length="218" mass="23880">MGTNNMPDTCGGSCTTPPHSCKDSTKDTKPTRRNCDFGQVRAALEKLTSTNVCMQKYPNGCKTVRGSRVAEKNQCYVTKTEVMRGRNDGTSRGKDWEAMATVTHEEDKCGSAIAETRKFSFPYDAISNITNSRNKQKRQKESADSADSGGEYLNLTTTTNFDPSWCWSETNKRKFFCQSAALCEGQGKISGGSHRGTLFEADSGKVPRPQGAVRTASL</sequence>
<dbReference type="Proteomes" id="UP001372834">
    <property type="component" value="Unassembled WGS sequence"/>
</dbReference>
<proteinExistence type="predicted"/>
<feature type="region of interest" description="Disordered" evidence="1">
    <location>
        <begin position="1"/>
        <end position="30"/>
    </location>
</feature>
<comment type="caution">
    <text evidence="2">The sequence shown here is derived from an EMBL/GenBank/DDBJ whole genome shotgun (WGS) entry which is preliminary data.</text>
</comment>
<organism evidence="2 3">
    <name type="scientific">Polyplax serrata</name>
    <name type="common">Common mouse louse</name>
    <dbReference type="NCBI Taxonomy" id="468196"/>
    <lineage>
        <taxon>Eukaryota</taxon>
        <taxon>Metazoa</taxon>
        <taxon>Ecdysozoa</taxon>
        <taxon>Arthropoda</taxon>
        <taxon>Hexapoda</taxon>
        <taxon>Insecta</taxon>
        <taxon>Pterygota</taxon>
        <taxon>Neoptera</taxon>
        <taxon>Paraneoptera</taxon>
        <taxon>Psocodea</taxon>
        <taxon>Troctomorpha</taxon>
        <taxon>Phthiraptera</taxon>
        <taxon>Anoplura</taxon>
        <taxon>Polyplacidae</taxon>
        <taxon>Polyplax</taxon>
    </lineage>
</organism>
<feature type="region of interest" description="Disordered" evidence="1">
    <location>
        <begin position="130"/>
        <end position="152"/>
    </location>
</feature>
<feature type="compositionally biased region" description="Basic and acidic residues" evidence="1">
    <location>
        <begin position="20"/>
        <end position="30"/>
    </location>
</feature>
<name>A0AAN8PSW9_POLSC</name>
<protein>
    <submittedName>
        <fullName evidence="2">Uncharacterized protein</fullName>
    </submittedName>
</protein>
<feature type="region of interest" description="Disordered" evidence="1">
    <location>
        <begin position="194"/>
        <end position="218"/>
    </location>
</feature>
<accession>A0AAN8PSW9</accession>
<reference evidence="2 3" key="1">
    <citation type="submission" date="2023-10" db="EMBL/GenBank/DDBJ databases">
        <title>Genomes of two closely related lineages of the louse Polyplax serrata with different host specificities.</title>
        <authorList>
            <person name="Martinu J."/>
            <person name="Tarabai H."/>
            <person name="Stefka J."/>
            <person name="Hypsa V."/>
        </authorList>
    </citation>
    <scope>NUCLEOTIDE SEQUENCE [LARGE SCALE GENOMIC DNA]</scope>
    <source>
        <strain evidence="2">HR10_N</strain>
    </source>
</reference>
<gene>
    <name evidence="2" type="ORF">RUM43_012657</name>
</gene>